<dbReference type="OrthoDB" id="2596050at2"/>
<dbReference type="InterPro" id="IPR036514">
    <property type="entry name" value="SGNH_hydro_sf"/>
</dbReference>
<dbReference type="InterPro" id="IPR013830">
    <property type="entry name" value="SGNH_hydro"/>
</dbReference>
<sequence>MKKIWLLMLIIMLIIPPIQVFGFNEKRLVAIGDSIPYGYNLTEENKKPPKEAFPYLIGSEKDMEVTNLSIPGLTSAELYKAVKYNKLFRESLKNSDYVIVYIGGNDLLNIVKKNGGLDGLKLEDAAPVIRDLIYNVYSTILEIDELTDGKILVYNIYNPYPAAGDQLSTPLSYINKQYASLIQLLKHFASVSLINAYKAYNGHPEYILEGDVHPTIKGQKVLAEISLKHIK</sequence>
<name>A0A1I4AS92_HALDA</name>
<feature type="domain" description="SGNH hydrolase-type esterase" evidence="1">
    <location>
        <begin position="30"/>
        <end position="220"/>
    </location>
</feature>
<organism evidence="2 3">
    <name type="scientific">Halobacillus dabanensis</name>
    <dbReference type="NCBI Taxonomy" id="240302"/>
    <lineage>
        <taxon>Bacteria</taxon>
        <taxon>Bacillati</taxon>
        <taxon>Bacillota</taxon>
        <taxon>Bacilli</taxon>
        <taxon>Bacillales</taxon>
        <taxon>Bacillaceae</taxon>
        <taxon>Halobacillus</taxon>
    </lineage>
</organism>
<dbReference type="EMBL" id="FOSB01000020">
    <property type="protein sequence ID" value="SFK59090.1"/>
    <property type="molecule type" value="Genomic_DNA"/>
</dbReference>
<protein>
    <submittedName>
        <fullName evidence="2">Lysophospholipase L1</fullName>
    </submittedName>
</protein>
<accession>A0A1I4AS92</accession>
<dbReference type="Pfam" id="PF13472">
    <property type="entry name" value="Lipase_GDSL_2"/>
    <property type="match status" value="1"/>
</dbReference>
<evidence type="ECO:0000313" key="3">
    <source>
        <dbReference type="Proteomes" id="UP000183557"/>
    </source>
</evidence>
<evidence type="ECO:0000259" key="1">
    <source>
        <dbReference type="Pfam" id="PF13472"/>
    </source>
</evidence>
<evidence type="ECO:0000313" key="2">
    <source>
        <dbReference type="EMBL" id="SFK59090.1"/>
    </source>
</evidence>
<dbReference type="STRING" id="240302.BN982_00905"/>
<keyword evidence="3" id="KW-1185">Reference proteome</keyword>
<dbReference type="Proteomes" id="UP000183557">
    <property type="component" value="Unassembled WGS sequence"/>
</dbReference>
<dbReference type="RefSeq" id="WP_075038342.1">
    <property type="nucleotide sequence ID" value="NZ_FOSB01000020.1"/>
</dbReference>
<gene>
    <name evidence="2" type="ORF">SAMN04487936_12023</name>
</gene>
<dbReference type="CDD" id="cd00229">
    <property type="entry name" value="SGNH_hydrolase"/>
    <property type="match status" value="1"/>
</dbReference>
<dbReference type="AlphaFoldDB" id="A0A1I4AS92"/>
<dbReference type="SUPFAM" id="SSF52266">
    <property type="entry name" value="SGNH hydrolase"/>
    <property type="match status" value="1"/>
</dbReference>
<reference evidence="3" key="1">
    <citation type="submission" date="2016-10" db="EMBL/GenBank/DDBJ databases">
        <authorList>
            <person name="Varghese N."/>
            <person name="Submissions S."/>
        </authorList>
    </citation>
    <scope>NUCLEOTIDE SEQUENCE [LARGE SCALE GENOMIC DNA]</scope>
    <source>
        <strain evidence="3">CGMCC 1.3704</strain>
    </source>
</reference>
<dbReference type="Gene3D" id="3.40.50.1110">
    <property type="entry name" value="SGNH hydrolase"/>
    <property type="match status" value="1"/>
</dbReference>
<proteinExistence type="predicted"/>